<accession>A0A226BWY1</accession>
<dbReference type="Proteomes" id="UP000214588">
    <property type="component" value="Unassembled WGS sequence"/>
</dbReference>
<dbReference type="PANTHER" id="PTHR30389">
    <property type="entry name" value="FUMARATE HYDRATASE-RELATED"/>
    <property type="match status" value="1"/>
</dbReference>
<organism evidence="8 9">
    <name type="scientific">Natranaerobius trueperi</name>
    <dbReference type="NCBI Taxonomy" id="759412"/>
    <lineage>
        <taxon>Bacteria</taxon>
        <taxon>Bacillati</taxon>
        <taxon>Bacillota</taxon>
        <taxon>Clostridia</taxon>
        <taxon>Natranaerobiales</taxon>
        <taxon>Natranaerobiaceae</taxon>
        <taxon>Natranaerobius</taxon>
    </lineage>
</organism>
<proteinExistence type="inferred from homology"/>
<reference evidence="8 9" key="1">
    <citation type="submission" date="2017-06" db="EMBL/GenBank/DDBJ databases">
        <title>Draft Genome Sequence of Natranaerobius trueperi halophilic, alkalithermophilic bacteria from soda lakes.</title>
        <authorList>
            <person name="Zhao B."/>
        </authorList>
    </citation>
    <scope>NUCLEOTIDE SEQUENCE [LARGE SCALE GENOMIC DNA]</scope>
    <source>
        <strain evidence="8 9">DSM 18760</strain>
    </source>
</reference>
<dbReference type="GO" id="GO:0046872">
    <property type="term" value="F:metal ion binding"/>
    <property type="evidence" value="ECO:0007669"/>
    <property type="project" value="UniProtKB-KW"/>
</dbReference>
<comment type="caution">
    <text evidence="8">The sequence shown here is derived from an EMBL/GenBank/DDBJ whole genome shotgun (WGS) entry which is preliminary data.</text>
</comment>
<comment type="similarity">
    <text evidence="1">Belongs to the class-I fumarase family.</text>
</comment>
<dbReference type="GO" id="GO:0004333">
    <property type="term" value="F:fumarate hydratase activity"/>
    <property type="evidence" value="ECO:0007669"/>
    <property type="project" value="UniProtKB-EC"/>
</dbReference>
<dbReference type="Pfam" id="PF05681">
    <property type="entry name" value="Fumerase"/>
    <property type="match status" value="1"/>
</dbReference>
<keyword evidence="6 8" id="KW-0456">Lyase</keyword>
<evidence type="ECO:0000256" key="3">
    <source>
        <dbReference type="ARBA" id="ARBA00022723"/>
    </source>
</evidence>
<dbReference type="EC" id="4.2.1.2" evidence="8"/>
<sequence>MREIDVTQITNLVKEMCIESNLTLNDDLQCALKKGREIEESKIGKEVFNQLLQNAEYAKKDLTPLCQDTGIAVVFIEIGQDVHLVGGDLKKAVYQGVSQGYEQGYLRKSMVKDPLNRVNTQDNTPPIIHTELVPGDKIKITIAPKGGGSENMSRLAMLKPSDGKKGIIDFVIETIEKAGANPCPPIIVGVGIGGNFEYAAYLAKKALLQPVGQTNHELEKELLDEINKLGIGPQGFGGRMTALDVNILTYSCHIASLPIAVNLNCHTARHTTRYI</sequence>
<evidence type="ECO:0000256" key="4">
    <source>
        <dbReference type="ARBA" id="ARBA00023004"/>
    </source>
</evidence>
<dbReference type="AlphaFoldDB" id="A0A226BWY1"/>
<keyword evidence="4" id="KW-0408">Iron</keyword>
<name>A0A226BWY1_9FIRM</name>
<evidence type="ECO:0000313" key="9">
    <source>
        <dbReference type="Proteomes" id="UP000214588"/>
    </source>
</evidence>
<keyword evidence="3" id="KW-0479">Metal-binding</keyword>
<protein>
    <submittedName>
        <fullName evidence="8">Fumarate hydratase</fullName>
        <ecNumber evidence="8">4.2.1.2</ecNumber>
    </submittedName>
</protein>
<gene>
    <name evidence="8" type="ORF">CDO51_08495</name>
</gene>
<dbReference type="NCBIfam" id="TIGR00722">
    <property type="entry name" value="ttdA_fumA_fumB"/>
    <property type="match status" value="1"/>
</dbReference>
<evidence type="ECO:0000256" key="2">
    <source>
        <dbReference type="ARBA" id="ARBA00022485"/>
    </source>
</evidence>
<dbReference type="InterPro" id="IPR004646">
    <property type="entry name" value="Fe-S_hydro-lyase_TtdA-typ_cat"/>
</dbReference>
<keyword evidence="5" id="KW-0411">Iron-sulfur</keyword>
<dbReference type="EMBL" id="NIQC01000018">
    <property type="protein sequence ID" value="OWZ83421.1"/>
    <property type="molecule type" value="Genomic_DNA"/>
</dbReference>
<evidence type="ECO:0000313" key="8">
    <source>
        <dbReference type="EMBL" id="OWZ83421.1"/>
    </source>
</evidence>
<dbReference type="NCBIfam" id="NF004885">
    <property type="entry name" value="PRK06246.1"/>
    <property type="match status" value="1"/>
</dbReference>
<evidence type="ECO:0000259" key="7">
    <source>
        <dbReference type="Pfam" id="PF05681"/>
    </source>
</evidence>
<keyword evidence="9" id="KW-1185">Reference proteome</keyword>
<dbReference type="RefSeq" id="WP_089023851.1">
    <property type="nucleotide sequence ID" value="NZ_NIQC01000018.1"/>
</dbReference>
<keyword evidence="2" id="KW-0004">4Fe-4S</keyword>
<dbReference type="PANTHER" id="PTHR30389:SF17">
    <property type="entry name" value="L(+)-TARTRATE DEHYDRATASE SUBUNIT ALPHA-RELATED"/>
    <property type="match status" value="1"/>
</dbReference>
<evidence type="ECO:0000256" key="5">
    <source>
        <dbReference type="ARBA" id="ARBA00023014"/>
    </source>
</evidence>
<dbReference type="GO" id="GO:0051539">
    <property type="term" value="F:4 iron, 4 sulfur cluster binding"/>
    <property type="evidence" value="ECO:0007669"/>
    <property type="project" value="UniProtKB-KW"/>
</dbReference>
<evidence type="ECO:0000256" key="1">
    <source>
        <dbReference type="ARBA" id="ARBA00008876"/>
    </source>
</evidence>
<dbReference type="OrthoDB" id="9798978at2"/>
<dbReference type="InterPro" id="IPR051208">
    <property type="entry name" value="Class-I_Fumarase/Tartrate_DH"/>
</dbReference>
<feature type="domain" description="Fe-S hydro-lyase tartrate dehydratase alpha-type catalytic" evidence="7">
    <location>
        <begin position="11"/>
        <end position="272"/>
    </location>
</feature>
<evidence type="ECO:0000256" key="6">
    <source>
        <dbReference type="ARBA" id="ARBA00023239"/>
    </source>
</evidence>